<sequence length="419" mass="47355">MPRILPRLIQRVAHKEDSWTTYYHRVQRGKKSLLKPIPPRPSFNPANYARSILFSPSKSNPITHSYLYQQHKSQPPRPRPPRVKHKSIEYDSLREMTDSEHQWWSSPYLRMLASPIRKCIVTGRHLPSDFLIRIAAMRIPLKAKKNPKSEGVPTVVVPDGLQHSKFTARKTGRAAYILCNKDSIPMLLETNTYKRMAPFLSVPSLLPIQIAHLLRVRVLQEFELLADHLESCLGRPNQGSRARIVRRLTRDEWKTVQTTGTIPYPNAIAVLVVPPINKDPRNKERPVPSMSAAPPAKMEIPPPHRPTPPLSTLYPVGLGEMGDLMPHHQVPLYNSIALFPNRQQRTSLHTILTRLLSIDQRAGTQRPASKRTSSGTLGSVSPDGKKGSHAFLLSSDKETNKRGDVASLAIALWRVRMFG</sequence>
<dbReference type="OrthoDB" id="3363286at2759"/>
<evidence type="ECO:0000256" key="1">
    <source>
        <dbReference type="SAM" id="MobiDB-lite"/>
    </source>
</evidence>
<dbReference type="EMBL" id="MU150231">
    <property type="protein sequence ID" value="KAF9469033.1"/>
    <property type="molecule type" value="Genomic_DNA"/>
</dbReference>
<reference evidence="2" key="1">
    <citation type="submission" date="2020-11" db="EMBL/GenBank/DDBJ databases">
        <authorList>
            <consortium name="DOE Joint Genome Institute"/>
            <person name="Ahrendt S."/>
            <person name="Riley R."/>
            <person name="Andreopoulos W."/>
            <person name="Labutti K."/>
            <person name="Pangilinan J."/>
            <person name="Ruiz-Duenas F.J."/>
            <person name="Barrasa J.M."/>
            <person name="Sanchez-Garcia M."/>
            <person name="Camarero S."/>
            <person name="Miyauchi S."/>
            <person name="Serrano A."/>
            <person name="Linde D."/>
            <person name="Babiker R."/>
            <person name="Drula E."/>
            <person name="Ayuso-Fernandez I."/>
            <person name="Pacheco R."/>
            <person name="Padilla G."/>
            <person name="Ferreira P."/>
            <person name="Barriuso J."/>
            <person name="Kellner H."/>
            <person name="Castanera R."/>
            <person name="Alfaro M."/>
            <person name="Ramirez L."/>
            <person name="Pisabarro A.G."/>
            <person name="Kuo A."/>
            <person name="Tritt A."/>
            <person name="Lipzen A."/>
            <person name="He G."/>
            <person name="Yan M."/>
            <person name="Ng V."/>
            <person name="Cullen D."/>
            <person name="Martin F."/>
            <person name="Rosso M.-N."/>
            <person name="Henrissat B."/>
            <person name="Hibbett D."/>
            <person name="Martinez A.T."/>
            <person name="Grigoriev I.V."/>
        </authorList>
    </citation>
    <scope>NUCLEOTIDE SEQUENCE</scope>
    <source>
        <strain evidence="2">CBS 247.69</strain>
    </source>
</reference>
<organism evidence="2 3">
    <name type="scientific">Collybia nuda</name>
    <dbReference type="NCBI Taxonomy" id="64659"/>
    <lineage>
        <taxon>Eukaryota</taxon>
        <taxon>Fungi</taxon>
        <taxon>Dikarya</taxon>
        <taxon>Basidiomycota</taxon>
        <taxon>Agaricomycotina</taxon>
        <taxon>Agaricomycetes</taxon>
        <taxon>Agaricomycetidae</taxon>
        <taxon>Agaricales</taxon>
        <taxon>Tricholomatineae</taxon>
        <taxon>Clitocybaceae</taxon>
        <taxon>Collybia</taxon>
    </lineage>
</organism>
<feature type="compositionally biased region" description="Polar residues" evidence="1">
    <location>
        <begin position="362"/>
        <end position="379"/>
    </location>
</feature>
<comment type="caution">
    <text evidence="2">The sequence shown here is derived from an EMBL/GenBank/DDBJ whole genome shotgun (WGS) entry which is preliminary data.</text>
</comment>
<feature type="region of interest" description="Disordered" evidence="1">
    <location>
        <begin position="279"/>
        <end position="308"/>
    </location>
</feature>
<evidence type="ECO:0000313" key="3">
    <source>
        <dbReference type="Proteomes" id="UP000807353"/>
    </source>
</evidence>
<dbReference type="AlphaFoldDB" id="A0A9P5YHJ0"/>
<gene>
    <name evidence="2" type="ORF">BDZ94DRAFT_1152687</name>
</gene>
<protein>
    <submittedName>
        <fullName evidence="2">Uncharacterized protein</fullName>
    </submittedName>
</protein>
<evidence type="ECO:0000313" key="2">
    <source>
        <dbReference type="EMBL" id="KAF9469033.1"/>
    </source>
</evidence>
<dbReference type="Proteomes" id="UP000807353">
    <property type="component" value="Unassembled WGS sequence"/>
</dbReference>
<keyword evidence="3" id="KW-1185">Reference proteome</keyword>
<name>A0A9P5YHJ0_9AGAR</name>
<proteinExistence type="predicted"/>
<accession>A0A9P5YHJ0</accession>
<feature type="region of interest" description="Disordered" evidence="1">
    <location>
        <begin position="360"/>
        <end position="395"/>
    </location>
</feature>